<dbReference type="EMBL" id="GGEC01000986">
    <property type="protein sequence ID" value="MBW81469.1"/>
    <property type="molecule type" value="Transcribed_RNA"/>
</dbReference>
<feature type="compositionally biased region" description="Polar residues" evidence="1">
    <location>
        <begin position="1"/>
        <end position="13"/>
    </location>
</feature>
<name>A0A2P2IJT2_RHIMU</name>
<reference evidence="2" key="1">
    <citation type="submission" date="2018-02" db="EMBL/GenBank/DDBJ databases">
        <title>Rhizophora mucronata_Transcriptome.</title>
        <authorList>
            <person name="Meera S.P."/>
            <person name="Sreeshan A."/>
            <person name="Augustine A."/>
        </authorList>
    </citation>
    <scope>NUCLEOTIDE SEQUENCE</scope>
    <source>
        <tissue evidence="2">Leaf</tissue>
    </source>
</reference>
<evidence type="ECO:0000256" key="1">
    <source>
        <dbReference type="SAM" id="MobiDB-lite"/>
    </source>
</evidence>
<evidence type="ECO:0000313" key="2">
    <source>
        <dbReference type="EMBL" id="MBW81469.1"/>
    </source>
</evidence>
<proteinExistence type="predicted"/>
<accession>A0A2P2IJT2</accession>
<dbReference type="AlphaFoldDB" id="A0A2P2IJT2"/>
<organism evidence="2">
    <name type="scientific">Rhizophora mucronata</name>
    <name type="common">Asiatic mangrove</name>
    <dbReference type="NCBI Taxonomy" id="61149"/>
    <lineage>
        <taxon>Eukaryota</taxon>
        <taxon>Viridiplantae</taxon>
        <taxon>Streptophyta</taxon>
        <taxon>Embryophyta</taxon>
        <taxon>Tracheophyta</taxon>
        <taxon>Spermatophyta</taxon>
        <taxon>Magnoliopsida</taxon>
        <taxon>eudicotyledons</taxon>
        <taxon>Gunneridae</taxon>
        <taxon>Pentapetalae</taxon>
        <taxon>rosids</taxon>
        <taxon>fabids</taxon>
        <taxon>Malpighiales</taxon>
        <taxon>Rhizophoraceae</taxon>
        <taxon>Rhizophora</taxon>
    </lineage>
</organism>
<sequence>MKQLFLQQKASTTSHKKRGSLATTAKRYSQKVHRSICIIIN</sequence>
<protein>
    <submittedName>
        <fullName evidence="2">Uncharacterized protein</fullName>
    </submittedName>
</protein>
<feature type="region of interest" description="Disordered" evidence="1">
    <location>
        <begin position="1"/>
        <end position="26"/>
    </location>
</feature>